<organism evidence="1 2">
    <name type="scientific">Acetobacteroides hydrogenigenes</name>
    <dbReference type="NCBI Taxonomy" id="979970"/>
    <lineage>
        <taxon>Bacteria</taxon>
        <taxon>Pseudomonadati</taxon>
        <taxon>Bacteroidota</taxon>
        <taxon>Bacteroidia</taxon>
        <taxon>Bacteroidales</taxon>
        <taxon>Rikenellaceae</taxon>
        <taxon>Acetobacteroides</taxon>
    </lineage>
</organism>
<keyword evidence="2" id="KW-1185">Reference proteome</keyword>
<evidence type="ECO:0000313" key="2">
    <source>
        <dbReference type="Proteomes" id="UP000294830"/>
    </source>
</evidence>
<proteinExistence type="predicted"/>
<comment type="caution">
    <text evidence="1">The sequence shown here is derived from an EMBL/GenBank/DDBJ whole genome shotgun (WGS) entry which is preliminary data.</text>
</comment>
<gene>
    <name evidence="1" type="ORF">CLV25_105190</name>
</gene>
<dbReference type="AlphaFoldDB" id="A0A4R2EJ02"/>
<sequence length="66" mass="7606">MCFWLYGLHLAGAVLFPENNMVGLAPRILLFYDSLISFEARKWGFDSSLRSFYGALHPFEIGLRCF</sequence>
<dbReference type="Proteomes" id="UP000294830">
    <property type="component" value="Unassembled WGS sequence"/>
</dbReference>
<protein>
    <submittedName>
        <fullName evidence="1">Uncharacterized protein</fullName>
    </submittedName>
</protein>
<reference evidence="1 2" key="1">
    <citation type="submission" date="2019-03" db="EMBL/GenBank/DDBJ databases">
        <title>Genomic Encyclopedia of Archaeal and Bacterial Type Strains, Phase II (KMG-II): from individual species to whole genera.</title>
        <authorList>
            <person name="Goeker M."/>
        </authorList>
    </citation>
    <scope>NUCLEOTIDE SEQUENCE [LARGE SCALE GENOMIC DNA]</scope>
    <source>
        <strain evidence="1 2">RL-C</strain>
    </source>
</reference>
<accession>A0A4R2EJ02</accession>
<evidence type="ECO:0000313" key="1">
    <source>
        <dbReference type="EMBL" id="TCN68988.1"/>
    </source>
</evidence>
<dbReference type="EMBL" id="SLWB01000005">
    <property type="protein sequence ID" value="TCN68988.1"/>
    <property type="molecule type" value="Genomic_DNA"/>
</dbReference>
<name>A0A4R2EJ02_9BACT</name>